<dbReference type="AlphaFoldDB" id="C9LUC6"/>
<protein>
    <submittedName>
        <fullName evidence="1">Uncharacterized protein</fullName>
    </submittedName>
</protein>
<dbReference type="EMBL" id="ACKP02000015">
    <property type="protein sequence ID" value="EEX77657.1"/>
    <property type="molecule type" value="Genomic_DNA"/>
</dbReference>
<evidence type="ECO:0000313" key="2">
    <source>
        <dbReference type="Proteomes" id="UP000003505"/>
    </source>
</evidence>
<sequence length="41" mass="4847">METNKSGMYEMDIMMNRCAKLRSDFLFGTNEENGFIFTIFI</sequence>
<reference evidence="1 2" key="1">
    <citation type="submission" date="2009-09" db="EMBL/GenBank/DDBJ databases">
        <authorList>
            <person name="Weinstock G."/>
            <person name="Sodergren E."/>
            <person name="Clifton S."/>
            <person name="Fulton L."/>
            <person name="Fulton B."/>
            <person name="Courtney L."/>
            <person name="Fronick C."/>
            <person name="Harrison M."/>
            <person name="Strong C."/>
            <person name="Farmer C."/>
            <person name="Delahaunty K."/>
            <person name="Markovic C."/>
            <person name="Hall O."/>
            <person name="Minx P."/>
            <person name="Tomlinson C."/>
            <person name="Mitreva M."/>
            <person name="Nelson J."/>
            <person name="Hou S."/>
            <person name="Wollam A."/>
            <person name="Pepin K.H."/>
            <person name="Johnson M."/>
            <person name="Bhonagiri V."/>
            <person name="Nash W.E."/>
            <person name="Warren W."/>
            <person name="Chinwalla A."/>
            <person name="Mardis E.R."/>
            <person name="Wilson R.K."/>
        </authorList>
    </citation>
    <scope>NUCLEOTIDE SEQUENCE [LARGE SCALE GENOMIC DNA]</scope>
    <source>
        <strain evidence="2">ATCC 35185 / DSM 20758 / VPI D19B-28</strain>
    </source>
</reference>
<accession>C9LUC6</accession>
<dbReference type="Proteomes" id="UP000003505">
    <property type="component" value="Unassembled WGS sequence"/>
</dbReference>
<comment type="caution">
    <text evidence="1">The sequence shown here is derived from an EMBL/GenBank/DDBJ whole genome shotgun (WGS) entry which is preliminary data.</text>
</comment>
<evidence type="ECO:0000313" key="1">
    <source>
        <dbReference type="EMBL" id="EEX77657.1"/>
    </source>
</evidence>
<name>C9LUC6_SELS3</name>
<proteinExistence type="predicted"/>
<gene>
    <name evidence="1" type="ORF">SELSPUOL_00933</name>
</gene>
<organism evidence="1 2">
    <name type="scientific">Selenomonas sputigena (strain ATCC 35185 / DSM 20758 / CCUG 44933 / VPI D19B-28)</name>
    <dbReference type="NCBI Taxonomy" id="546271"/>
    <lineage>
        <taxon>Bacteria</taxon>
        <taxon>Bacillati</taxon>
        <taxon>Bacillota</taxon>
        <taxon>Negativicutes</taxon>
        <taxon>Selenomonadales</taxon>
        <taxon>Selenomonadaceae</taxon>
        <taxon>Selenomonas</taxon>
    </lineage>
</organism>